<proteinExistence type="predicted"/>
<dbReference type="PRINTS" id="PR00607">
    <property type="entry name" value="CYTCHROMECIE"/>
</dbReference>
<evidence type="ECO:0000259" key="8">
    <source>
        <dbReference type="PROSITE" id="PS51007"/>
    </source>
</evidence>
<evidence type="ECO:0000313" key="9">
    <source>
        <dbReference type="EMBL" id="KYG66421.1"/>
    </source>
</evidence>
<dbReference type="PROSITE" id="PS51007">
    <property type="entry name" value="CYTC"/>
    <property type="match status" value="1"/>
</dbReference>
<dbReference type="PANTHER" id="PTHR40942:SF4">
    <property type="entry name" value="CYTOCHROME C5"/>
    <property type="match status" value="1"/>
</dbReference>
<evidence type="ECO:0000256" key="6">
    <source>
        <dbReference type="PROSITE-ProRule" id="PRU00433"/>
    </source>
</evidence>
<dbReference type="InterPro" id="IPR036909">
    <property type="entry name" value="Cyt_c-like_dom_sf"/>
</dbReference>
<evidence type="ECO:0000256" key="2">
    <source>
        <dbReference type="ARBA" id="ARBA00022617"/>
    </source>
</evidence>
<sequence>MIVPYFLVLFLAVSFAGPEKPANALIETLLGQQEENIFKQGQAHYQKYCIACHAASNIMVASPKFGDKADWSARLASMKTLKALAQSANIGKGAMPAKGLCTECKEKDLQAAILYMMRGQE</sequence>
<evidence type="ECO:0000256" key="7">
    <source>
        <dbReference type="SAM" id="SignalP"/>
    </source>
</evidence>
<dbReference type="Gene3D" id="1.10.760.10">
    <property type="entry name" value="Cytochrome c-like domain"/>
    <property type="match status" value="1"/>
</dbReference>
<accession>A0A150WPJ1</accession>
<protein>
    <recommendedName>
        <fullName evidence="8">Cytochrome c domain-containing protein</fullName>
    </recommendedName>
</protein>
<dbReference type="GO" id="GO:0009055">
    <property type="term" value="F:electron transfer activity"/>
    <property type="evidence" value="ECO:0007669"/>
    <property type="project" value="InterPro"/>
</dbReference>
<dbReference type="InterPro" id="IPR009056">
    <property type="entry name" value="Cyt_c-like_dom"/>
</dbReference>
<keyword evidence="4" id="KW-0249">Electron transport</keyword>
<keyword evidence="3 6" id="KW-0479">Metal-binding</keyword>
<dbReference type="GO" id="GO:0005506">
    <property type="term" value="F:iron ion binding"/>
    <property type="evidence" value="ECO:0007669"/>
    <property type="project" value="InterPro"/>
</dbReference>
<keyword evidence="5 6" id="KW-0408">Iron</keyword>
<evidence type="ECO:0000256" key="5">
    <source>
        <dbReference type="ARBA" id="ARBA00023004"/>
    </source>
</evidence>
<evidence type="ECO:0000256" key="4">
    <source>
        <dbReference type="ARBA" id="ARBA00022982"/>
    </source>
</evidence>
<dbReference type="RefSeq" id="WP_061833985.1">
    <property type="nucleotide sequence ID" value="NZ_LUKE01000001.1"/>
</dbReference>
<dbReference type="SUPFAM" id="SSF46626">
    <property type="entry name" value="Cytochrome c"/>
    <property type="match status" value="1"/>
</dbReference>
<evidence type="ECO:0000313" key="10">
    <source>
        <dbReference type="Proteomes" id="UP000075320"/>
    </source>
</evidence>
<dbReference type="PANTHER" id="PTHR40942">
    <property type="match status" value="1"/>
</dbReference>
<keyword evidence="1" id="KW-0813">Transport</keyword>
<organism evidence="9 10">
    <name type="scientific">Bdellovibrio bacteriovorus</name>
    <dbReference type="NCBI Taxonomy" id="959"/>
    <lineage>
        <taxon>Bacteria</taxon>
        <taxon>Pseudomonadati</taxon>
        <taxon>Bdellovibrionota</taxon>
        <taxon>Bdellovibrionia</taxon>
        <taxon>Bdellovibrionales</taxon>
        <taxon>Pseudobdellovibrionaceae</taxon>
        <taxon>Bdellovibrio</taxon>
    </lineage>
</organism>
<dbReference type="OrthoDB" id="9814708at2"/>
<keyword evidence="10" id="KW-1185">Reference proteome</keyword>
<dbReference type="InterPro" id="IPR002323">
    <property type="entry name" value="Cyt_CIE"/>
</dbReference>
<reference evidence="9 10" key="1">
    <citation type="submission" date="2016-03" db="EMBL/GenBank/DDBJ databases">
        <authorList>
            <person name="Ploux O."/>
        </authorList>
    </citation>
    <scope>NUCLEOTIDE SEQUENCE [LARGE SCALE GENOMIC DNA]</scope>
    <source>
        <strain evidence="9 10">R0</strain>
    </source>
</reference>
<comment type="caution">
    <text evidence="9">The sequence shown here is derived from an EMBL/GenBank/DDBJ whole genome shotgun (WGS) entry which is preliminary data.</text>
</comment>
<dbReference type="Pfam" id="PF13442">
    <property type="entry name" value="Cytochrome_CBB3"/>
    <property type="match status" value="1"/>
</dbReference>
<feature type="signal peptide" evidence="7">
    <location>
        <begin position="1"/>
        <end position="16"/>
    </location>
</feature>
<dbReference type="GO" id="GO:0020037">
    <property type="term" value="F:heme binding"/>
    <property type="evidence" value="ECO:0007669"/>
    <property type="project" value="InterPro"/>
</dbReference>
<dbReference type="Proteomes" id="UP000075320">
    <property type="component" value="Unassembled WGS sequence"/>
</dbReference>
<feature type="chain" id="PRO_5007573459" description="Cytochrome c domain-containing protein" evidence="7">
    <location>
        <begin position="17"/>
        <end position="121"/>
    </location>
</feature>
<keyword evidence="2 6" id="KW-0349">Heme</keyword>
<name>A0A150WPJ1_BDEBC</name>
<dbReference type="AlphaFoldDB" id="A0A150WPJ1"/>
<keyword evidence="7" id="KW-0732">Signal</keyword>
<gene>
    <name evidence="9" type="ORF">AZI86_05060</name>
</gene>
<evidence type="ECO:0000256" key="3">
    <source>
        <dbReference type="ARBA" id="ARBA00022723"/>
    </source>
</evidence>
<dbReference type="EMBL" id="LUKE01000001">
    <property type="protein sequence ID" value="KYG66421.1"/>
    <property type="molecule type" value="Genomic_DNA"/>
</dbReference>
<feature type="domain" description="Cytochrome c" evidence="8">
    <location>
        <begin position="36"/>
        <end position="120"/>
    </location>
</feature>
<evidence type="ECO:0000256" key="1">
    <source>
        <dbReference type="ARBA" id="ARBA00022448"/>
    </source>
</evidence>